<feature type="transmembrane region" description="Helical" evidence="1">
    <location>
        <begin position="255"/>
        <end position="278"/>
    </location>
</feature>
<organism evidence="2">
    <name type="scientific">mine drainage metagenome</name>
    <dbReference type="NCBI Taxonomy" id="410659"/>
    <lineage>
        <taxon>unclassified sequences</taxon>
        <taxon>metagenomes</taxon>
        <taxon>ecological metagenomes</taxon>
    </lineage>
</organism>
<accession>A0A1J5SI35</accession>
<dbReference type="AlphaFoldDB" id="A0A1J5SI35"/>
<keyword evidence="1" id="KW-1133">Transmembrane helix</keyword>
<sequence length="375" mass="38291">MLPLFAVNAVIMMAAALALWLSGAYPPQLAAHVAFALGVLPLILAAIAYFVPVLTRGDGAPRPLQGTALAAWAGGALIAAGFAGILPQPEAAAAAAAAAGTATLTLIAWIARRAGRSLGQPHPGLAWYLAALGFLAAALAAVPLMFWWPEQRQALRLFHLHANLLGFVGLTSIGTLQVLLPTAAGRPDPRAAARLRADLKFAVAGAALTAVGAAWSLPLAIVGAVLFLIPLVRMGWHWLAAFPERIGSRHGAAPALAAAGAGVIILVLAGIGHAVGVLSGRDAVAGFVAAFLLPLVTGAATQLLPVWLRPGLKLPWHDKVREALGRHALLRSLFMVAGGIIAALGHPSGLWLAAAGVALFAVALITALRTKKNPG</sequence>
<feature type="transmembrane region" description="Helical" evidence="1">
    <location>
        <begin position="328"/>
        <end position="344"/>
    </location>
</feature>
<feature type="transmembrane region" description="Helical" evidence="1">
    <location>
        <begin position="66"/>
        <end position="86"/>
    </location>
</feature>
<feature type="transmembrane region" description="Helical" evidence="1">
    <location>
        <begin position="124"/>
        <end position="148"/>
    </location>
</feature>
<feature type="transmembrane region" description="Helical" evidence="1">
    <location>
        <begin position="92"/>
        <end position="112"/>
    </location>
</feature>
<feature type="transmembrane region" description="Helical" evidence="1">
    <location>
        <begin position="160"/>
        <end position="180"/>
    </location>
</feature>
<dbReference type="EMBL" id="MLJW01000062">
    <property type="protein sequence ID" value="OIR03805.1"/>
    <property type="molecule type" value="Genomic_DNA"/>
</dbReference>
<feature type="transmembrane region" description="Helical" evidence="1">
    <location>
        <begin position="350"/>
        <end position="368"/>
    </location>
</feature>
<feature type="transmembrane region" description="Helical" evidence="1">
    <location>
        <begin position="284"/>
        <end position="308"/>
    </location>
</feature>
<proteinExistence type="predicted"/>
<gene>
    <name evidence="2" type="ORF">GALL_139850</name>
</gene>
<evidence type="ECO:0008006" key="3">
    <source>
        <dbReference type="Google" id="ProtNLM"/>
    </source>
</evidence>
<evidence type="ECO:0000256" key="1">
    <source>
        <dbReference type="SAM" id="Phobius"/>
    </source>
</evidence>
<comment type="caution">
    <text evidence="2">The sequence shown here is derived from an EMBL/GenBank/DDBJ whole genome shotgun (WGS) entry which is preliminary data.</text>
</comment>
<keyword evidence="1" id="KW-0812">Transmembrane</keyword>
<name>A0A1J5SI35_9ZZZZ</name>
<protein>
    <recommendedName>
        <fullName evidence="3">NnrS protein</fullName>
    </recommendedName>
</protein>
<feature type="transmembrane region" description="Helical" evidence="1">
    <location>
        <begin position="34"/>
        <end position="54"/>
    </location>
</feature>
<evidence type="ECO:0000313" key="2">
    <source>
        <dbReference type="EMBL" id="OIR03805.1"/>
    </source>
</evidence>
<reference evidence="2" key="1">
    <citation type="submission" date="2016-10" db="EMBL/GenBank/DDBJ databases">
        <title>Sequence of Gallionella enrichment culture.</title>
        <authorList>
            <person name="Poehlein A."/>
            <person name="Muehling M."/>
            <person name="Daniel R."/>
        </authorList>
    </citation>
    <scope>NUCLEOTIDE SEQUENCE</scope>
</reference>
<keyword evidence="1" id="KW-0472">Membrane</keyword>